<evidence type="ECO:0000256" key="2">
    <source>
        <dbReference type="ARBA" id="ARBA00022679"/>
    </source>
</evidence>
<dbReference type="Pfam" id="PF13692">
    <property type="entry name" value="Glyco_trans_1_4"/>
    <property type="match status" value="1"/>
</dbReference>
<feature type="domain" description="Glycosyltransferase subfamily 4-like N-terminal" evidence="3">
    <location>
        <begin position="15"/>
        <end position="163"/>
    </location>
</feature>
<dbReference type="Gene3D" id="3.40.50.2000">
    <property type="entry name" value="Glycogen Phosphorylase B"/>
    <property type="match status" value="2"/>
</dbReference>
<evidence type="ECO:0000259" key="3">
    <source>
        <dbReference type="Pfam" id="PF13579"/>
    </source>
</evidence>
<evidence type="ECO:0000256" key="1">
    <source>
        <dbReference type="ARBA" id="ARBA00022676"/>
    </source>
</evidence>
<dbReference type="InterPro" id="IPR050194">
    <property type="entry name" value="Glycosyltransferase_grp1"/>
</dbReference>
<organism evidence="4 5">
    <name type="scientific">Salinactinospora qingdaonensis</name>
    <dbReference type="NCBI Taxonomy" id="702744"/>
    <lineage>
        <taxon>Bacteria</taxon>
        <taxon>Bacillati</taxon>
        <taxon>Actinomycetota</taxon>
        <taxon>Actinomycetes</taxon>
        <taxon>Streptosporangiales</taxon>
        <taxon>Nocardiopsidaceae</taxon>
        <taxon>Salinactinospora</taxon>
    </lineage>
</organism>
<name>A0ABP7EYE7_9ACTN</name>
<accession>A0ABP7EYE7</accession>
<dbReference type="EMBL" id="BAABDD010000002">
    <property type="protein sequence ID" value="GAA3727063.1"/>
    <property type="molecule type" value="Genomic_DNA"/>
</dbReference>
<keyword evidence="2" id="KW-0808">Transferase</keyword>
<dbReference type="Proteomes" id="UP001500908">
    <property type="component" value="Unassembled WGS sequence"/>
</dbReference>
<sequence>MQPLRIAMVVATSTGGVGGHVRSLCRGLVIRGHHVVVAGPASTADRFGFTAAGARFVVVDIGAGPRPTGDAAAVVRLRRLLRGADVVHAHGVRAGALCALAGLAPLIVTLHNAPPQCDGPLAALFPALERVVAWRADTVLGVSGDLVERMRRRGARRLGRAVIAAPPQGEPSRPVARVRAELGASQRRPVLLVIARLAPQKGLDILLEAAQALTGRTPVPLVAVAGDGPLRPELAAAVARRGLPVRLLGHRRDIADLLAAADVFVLPSWWEGPSLVIMEALRAGLPVVATRVGALAELYAGVARLVPSGDAAALADAIRRVLDEPGLADRMRQGSLRRAATLPGEDDAVEAALAHYRRLAHSAAARSS</sequence>
<dbReference type="PANTHER" id="PTHR45947">
    <property type="entry name" value="SULFOQUINOVOSYL TRANSFERASE SQD2"/>
    <property type="match status" value="1"/>
</dbReference>
<gene>
    <name evidence="4" type="ORF">GCM10022402_04640</name>
</gene>
<evidence type="ECO:0000313" key="5">
    <source>
        <dbReference type="Proteomes" id="UP001500908"/>
    </source>
</evidence>
<dbReference type="Pfam" id="PF13579">
    <property type="entry name" value="Glyco_trans_4_4"/>
    <property type="match status" value="1"/>
</dbReference>
<proteinExistence type="predicted"/>
<reference evidence="5" key="1">
    <citation type="journal article" date="2019" name="Int. J. Syst. Evol. Microbiol.">
        <title>The Global Catalogue of Microorganisms (GCM) 10K type strain sequencing project: providing services to taxonomists for standard genome sequencing and annotation.</title>
        <authorList>
            <consortium name="The Broad Institute Genomics Platform"/>
            <consortium name="The Broad Institute Genome Sequencing Center for Infectious Disease"/>
            <person name="Wu L."/>
            <person name="Ma J."/>
        </authorList>
    </citation>
    <scope>NUCLEOTIDE SEQUENCE [LARGE SCALE GENOMIC DNA]</scope>
    <source>
        <strain evidence="5">JCM 17137</strain>
    </source>
</reference>
<comment type="caution">
    <text evidence="4">The sequence shown here is derived from an EMBL/GenBank/DDBJ whole genome shotgun (WGS) entry which is preliminary data.</text>
</comment>
<dbReference type="InterPro" id="IPR028098">
    <property type="entry name" value="Glyco_trans_4-like_N"/>
</dbReference>
<evidence type="ECO:0000313" key="4">
    <source>
        <dbReference type="EMBL" id="GAA3727063.1"/>
    </source>
</evidence>
<protein>
    <submittedName>
        <fullName evidence="4">Glycosyltransferase family 4 protein</fullName>
    </submittedName>
</protein>
<dbReference type="CDD" id="cd03801">
    <property type="entry name" value="GT4_PimA-like"/>
    <property type="match status" value="1"/>
</dbReference>
<keyword evidence="5" id="KW-1185">Reference proteome</keyword>
<dbReference type="PANTHER" id="PTHR45947:SF3">
    <property type="entry name" value="SULFOQUINOVOSYL TRANSFERASE SQD2"/>
    <property type="match status" value="1"/>
</dbReference>
<dbReference type="SUPFAM" id="SSF53756">
    <property type="entry name" value="UDP-Glycosyltransferase/glycogen phosphorylase"/>
    <property type="match status" value="1"/>
</dbReference>
<keyword evidence="1" id="KW-0328">Glycosyltransferase</keyword>